<proteinExistence type="predicted"/>
<evidence type="ECO:0000313" key="3">
    <source>
        <dbReference type="Proteomes" id="UP000664698"/>
    </source>
</evidence>
<name>A0ABS3BYX0_9BACT</name>
<feature type="compositionally biased region" description="Polar residues" evidence="1">
    <location>
        <begin position="1"/>
        <end position="13"/>
    </location>
</feature>
<evidence type="ECO:0008006" key="4">
    <source>
        <dbReference type="Google" id="ProtNLM"/>
    </source>
</evidence>
<accession>A0ABS3BYX0</accession>
<dbReference type="Proteomes" id="UP000664698">
    <property type="component" value="Unassembled WGS sequence"/>
</dbReference>
<comment type="caution">
    <text evidence="2">The sequence shown here is derived from an EMBL/GenBank/DDBJ whole genome shotgun (WGS) entry which is preliminary data.</text>
</comment>
<feature type="region of interest" description="Disordered" evidence="1">
    <location>
        <begin position="1"/>
        <end position="29"/>
    </location>
</feature>
<gene>
    <name evidence="2" type="ORF">J0A67_21960</name>
</gene>
<sequence>MKNGIPSDSTFPTITRRKDCSGGNSHSPNFQLGSGSTDFLFNAAYDIRLMDLGVNLNTSYKLNTENQYDYRYGNKFTGNLLAYYKFNIKQKIRVAPNAGLLYETQHQDVLYLKYEVYQSGGHLLSNVLGVEVNIGQVSFGANYQMPVSQSLANNRAWAGNRLMTHVSFNLKGKKKEEESLFGM</sequence>
<dbReference type="EMBL" id="JAFKCW010000006">
    <property type="protein sequence ID" value="MBN7803550.1"/>
    <property type="molecule type" value="Genomic_DNA"/>
</dbReference>
<protein>
    <recommendedName>
        <fullName evidence="4">Outer membrane protein beta-barrel domain-containing protein</fullName>
    </recommendedName>
</protein>
<evidence type="ECO:0000256" key="1">
    <source>
        <dbReference type="SAM" id="MobiDB-lite"/>
    </source>
</evidence>
<reference evidence="2 3" key="1">
    <citation type="submission" date="2021-03" db="EMBL/GenBank/DDBJ databases">
        <title>novel species isolated from a fishpond in China.</title>
        <authorList>
            <person name="Lu H."/>
            <person name="Cai Z."/>
        </authorList>
    </citation>
    <scope>NUCLEOTIDE SEQUENCE [LARGE SCALE GENOMIC DNA]</scope>
    <source>
        <strain evidence="2 3">JCM 31546</strain>
    </source>
</reference>
<evidence type="ECO:0000313" key="2">
    <source>
        <dbReference type="EMBL" id="MBN7803550.1"/>
    </source>
</evidence>
<dbReference type="RefSeq" id="WP_206571547.1">
    <property type="nucleotide sequence ID" value="NZ_JAFKCW010000006.1"/>
</dbReference>
<keyword evidence="3" id="KW-1185">Reference proteome</keyword>
<organism evidence="2 3">
    <name type="scientific">Algoriphagus aestuariicola</name>
    <dbReference type="NCBI Taxonomy" id="1852016"/>
    <lineage>
        <taxon>Bacteria</taxon>
        <taxon>Pseudomonadati</taxon>
        <taxon>Bacteroidota</taxon>
        <taxon>Cytophagia</taxon>
        <taxon>Cytophagales</taxon>
        <taxon>Cyclobacteriaceae</taxon>
        <taxon>Algoriphagus</taxon>
    </lineage>
</organism>